<reference evidence="2 3" key="1">
    <citation type="submission" date="2021-06" db="EMBL/GenBank/DDBJ databases">
        <authorList>
            <person name="Kallberg Y."/>
            <person name="Tangrot J."/>
            <person name="Rosling A."/>
        </authorList>
    </citation>
    <scope>NUCLEOTIDE SEQUENCE [LARGE SCALE GENOMIC DNA]</scope>
    <source>
        <strain evidence="2 3">120-4 pot B 10/14</strain>
    </source>
</reference>
<accession>A0ABN7VS35</accession>
<feature type="non-terminal residue" evidence="2">
    <location>
        <position position="1"/>
    </location>
</feature>
<dbReference type="EMBL" id="CAJVQB010021115">
    <property type="protein sequence ID" value="CAG8796202.1"/>
    <property type="molecule type" value="Genomic_DNA"/>
</dbReference>
<name>A0ABN7VS35_GIGMA</name>
<sequence>TTMTNNNMEQVDVSKDKNRQTMLPSQTLKNEDLEQNHDDGVDDESIDDSQKVTESIVSKVERTPLVIGNINLEDIFEEYYNKCKNNFDIRAFEALYNILKSGDLEENLYNAQFISPILLNTLVLIKSSKHRWNTNFNLFVDRVLSAKYADGLARLWESCEEFFIYEQTGASDYDDFTDFYVHDTTSLPVGGPPALSAGSISWFCKYNHSFTRKSGISSPQSKNGCGIPAIFL</sequence>
<feature type="region of interest" description="Disordered" evidence="1">
    <location>
        <begin position="1"/>
        <end position="49"/>
    </location>
</feature>
<keyword evidence="3" id="KW-1185">Reference proteome</keyword>
<organism evidence="2 3">
    <name type="scientific">Gigaspora margarita</name>
    <dbReference type="NCBI Taxonomy" id="4874"/>
    <lineage>
        <taxon>Eukaryota</taxon>
        <taxon>Fungi</taxon>
        <taxon>Fungi incertae sedis</taxon>
        <taxon>Mucoromycota</taxon>
        <taxon>Glomeromycotina</taxon>
        <taxon>Glomeromycetes</taxon>
        <taxon>Diversisporales</taxon>
        <taxon>Gigasporaceae</taxon>
        <taxon>Gigaspora</taxon>
    </lineage>
</organism>
<evidence type="ECO:0000256" key="1">
    <source>
        <dbReference type="SAM" id="MobiDB-lite"/>
    </source>
</evidence>
<comment type="caution">
    <text evidence="2">The sequence shown here is derived from an EMBL/GenBank/DDBJ whole genome shotgun (WGS) entry which is preliminary data.</text>
</comment>
<gene>
    <name evidence="2" type="ORF">GMARGA_LOCUS22154</name>
</gene>
<dbReference type="Proteomes" id="UP000789901">
    <property type="component" value="Unassembled WGS sequence"/>
</dbReference>
<proteinExistence type="predicted"/>
<evidence type="ECO:0000313" key="3">
    <source>
        <dbReference type="Proteomes" id="UP000789901"/>
    </source>
</evidence>
<protein>
    <submittedName>
        <fullName evidence="2">39887_t:CDS:1</fullName>
    </submittedName>
</protein>
<feature type="compositionally biased region" description="Basic and acidic residues" evidence="1">
    <location>
        <begin position="29"/>
        <end position="39"/>
    </location>
</feature>
<evidence type="ECO:0000313" key="2">
    <source>
        <dbReference type="EMBL" id="CAG8796202.1"/>
    </source>
</evidence>